<dbReference type="SUPFAM" id="SSF52540">
    <property type="entry name" value="P-loop containing nucleoside triphosphate hydrolases"/>
    <property type="match status" value="1"/>
</dbReference>
<accession>A0A8H7WG25</accession>
<evidence type="ECO:0008006" key="5">
    <source>
        <dbReference type="Google" id="ProtNLM"/>
    </source>
</evidence>
<dbReference type="PANTHER" id="PTHR35205">
    <property type="entry name" value="NB-ARC AND TPR DOMAIN PROTEIN"/>
    <property type="match status" value="1"/>
</dbReference>
<feature type="domain" description="DUF7779" evidence="2">
    <location>
        <begin position="484"/>
        <end position="566"/>
    </location>
</feature>
<gene>
    <name evidence="3" type="ORF">IFR04_002764</name>
</gene>
<name>A0A8H7WG25_9HELO</name>
<feature type="domain" description="DUF7708" evidence="1">
    <location>
        <begin position="62"/>
        <end position="185"/>
    </location>
</feature>
<dbReference type="Gene3D" id="1.25.40.10">
    <property type="entry name" value="Tetratricopeptide repeat domain"/>
    <property type="match status" value="1"/>
</dbReference>
<proteinExistence type="predicted"/>
<dbReference type="EMBL" id="JAFJYH010000025">
    <property type="protein sequence ID" value="KAG4424068.1"/>
    <property type="molecule type" value="Genomic_DNA"/>
</dbReference>
<dbReference type="OrthoDB" id="3519338at2759"/>
<comment type="caution">
    <text evidence="3">The sequence shown here is derived from an EMBL/GenBank/DDBJ whole genome shotgun (WGS) entry which is preliminary data.</text>
</comment>
<dbReference type="InterPro" id="IPR027417">
    <property type="entry name" value="P-loop_NTPase"/>
</dbReference>
<dbReference type="SUPFAM" id="SSF48452">
    <property type="entry name" value="TPR-like"/>
    <property type="match status" value="1"/>
</dbReference>
<evidence type="ECO:0000259" key="1">
    <source>
        <dbReference type="Pfam" id="PF24809"/>
    </source>
</evidence>
<protein>
    <recommendedName>
        <fullName evidence="5">NB-ARC domain-containing protein</fullName>
    </recommendedName>
</protein>
<dbReference type="Pfam" id="PF24809">
    <property type="entry name" value="DUF7708"/>
    <property type="match status" value="1"/>
</dbReference>
<keyword evidence="4" id="KW-1185">Reference proteome</keyword>
<sequence>MASTTGELWNESLHASLARVQGKKYRGLFFVLDYQSFEQSLVSLDKTYGDKRFNSCLRSLEPLVDYLRSFSAAVSTAIQSNPQVAALVWGGIQAVLICAAKYADILKRITGMIADLTVTISRLDRYIKLFPANMRLQSTLRGLYEEYTGFCISAVVFLKKWPLYNLIRMFWSTLKEEFEARSIKIIQIIDKFELESRITVDEVTVIGTRAIQAALPQLNISPRVTIPFRDLFHSRNEKFVGRDEDLKAIHDGLLASSTGPTKLLSLCVHGTGGMGKTQLAVEYTYRYPADADYIFWLPAETPVILASAFGSLFDKLSLGEASTDEHSKIQRVQQWLGQNTKWLLIFDNAESWSSIQPYWPTYSHGAVLITTQHPDLAQVTSLELHLKPLSTEMGTELLFKHLRRVTSVPMDERTSAASIVEELGGLPLAVAHIAGYIDQSQSSLNGFLVEFYERRHGSEIWNGEPSASTAHYMPGKLGTVWDIAINALQPAAKKLLEVLAFLNPDSIPEDIFDMLPQDQFPSTTFNKLIANLRRRHLIYRMSADAMPSLSIHRSLQKDVIFKLDEQPAARQAAFELALNLVRRVYPKRSELEIPASDKWDHHQKYLPQIISLHIHYKEASTGLAPSLELADILADTGTYLWQRGDITAGMNILQTADTLCQQFPEDVAAYIWASVLQSLQAIEFENGISTRSQGLLHLQERARLREKYRNDQDRVSELLLSNAWHDLGCGNLECENFDVVEDFLEKSFAIKKIWGSPESIPFEYAVHYEDLAYLRLAQGRTIEAVQLIAKAVALLKTDENVNGDALGQFNFDWAVVLLNSGQFQPALEKSLEALTSRVQLFGANSAKALHSLYWTANIHLHMDNRMEAEVMFKDALERAKVSNWSEETIARAEYRYSQLLRKEGRDDEANTFESHALRSAERMLPSTVMIPEGCEERLAVFDQMVSIYLGRSTGKLWVGHLA</sequence>
<dbReference type="InterPro" id="IPR056125">
    <property type="entry name" value="DUF7708"/>
</dbReference>
<dbReference type="InterPro" id="IPR011990">
    <property type="entry name" value="TPR-like_helical_dom_sf"/>
</dbReference>
<organism evidence="3 4">
    <name type="scientific">Cadophora malorum</name>
    <dbReference type="NCBI Taxonomy" id="108018"/>
    <lineage>
        <taxon>Eukaryota</taxon>
        <taxon>Fungi</taxon>
        <taxon>Dikarya</taxon>
        <taxon>Ascomycota</taxon>
        <taxon>Pezizomycotina</taxon>
        <taxon>Leotiomycetes</taxon>
        <taxon>Helotiales</taxon>
        <taxon>Ploettnerulaceae</taxon>
        <taxon>Cadophora</taxon>
    </lineage>
</organism>
<evidence type="ECO:0000313" key="4">
    <source>
        <dbReference type="Proteomes" id="UP000664132"/>
    </source>
</evidence>
<dbReference type="Gene3D" id="3.40.50.300">
    <property type="entry name" value="P-loop containing nucleotide triphosphate hydrolases"/>
    <property type="match status" value="1"/>
</dbReference>
<dbReference type="AlphaFoldDB" id="A0A8H7WG25"/>
<evidence type="ECO:0000313" key="3">
    <source>
        <dbReference type="EMBL" id="KAG4424068.1"/>
    </source>
</evidence>
<dbReference type="GO" id="GO:0043531">
    <property type="term" value="F:ADP binding"/>
    <property type="evidence" value="ECO:0007669"/>
    <property type="project" value="InterPro"/>
</dbReference>
<reference evidence="3" key="1">
    <citation type="submission" date="2021-02" db="EMBL/GenBank/DDBJ databases">
        <title>Genome sequence Cadophora malorum strain M34.</title>
        <authorList>
            <person name="Stefanovic E."/>
            <person name="Vu D."/>
            <person name="Scully C."/>
            <person name="Dijksterhuis J."/>
            <person name="Roader J."/>
            <person name="Houbraken J."/>
        </authorList>
    </citation>
    <scope>NUCLEOTIDE SEQUENCE</scope>
    <source>
        <strain evidence="3">M34</strain>
    </source>
</reference>
<evidence type="ECO:0000259" key="2">
    <source>
        <dbReference type="Pfam" id="PF25000"/>
    </source>
</evidence>
<dbReference type="PANTHER" id="PTHR35205:SF1">
    <property type="entry name" value="ZU5 DOMAIN-CONTAINING PROTEIN"/>
    <property type="match status" value="1"/>
</dbReference>
<dbReference type="InterPro" id="IPR056681">
    <property type="entry name" value="DUF7779"/>
</dbReference>
<dbReference type="Proteomes" id="UP000664132">
    <property type="component" value="Unassembled WGS sequence"/>
</dbReference>
<dbReference type="Pfam" id="PF25000">
    <property type="entry name" value="DUF7779"/>
    <property type="match status" value="1"/>
</dbReference>